<keyword evidence="7 8" id="KW-0472">Membrane</keyword>
<evidence type="ECO:0000256" key="1">
    <source>
        <dbReference type="ARBA" id="ARBA00004651"/>
    </source>
</evidence>
<keyword evidence="4" id="KW-1003">Cell membrane</keyword>
<gene>
    <name evidence="9" type="ORF">I6I10_02660</name>
</gene>
<feature type="transmembrane region" description="Helical" evidence="8">
    <location>
        <begin position="316"/>
        <end position="339"/>
    </location>
</feature>
<keyword evidence="5 8" id="KW-0812">Transmembrane</keyword>
<evidence type="ECO:0000256" key="6">
    <source>
        <dbReference type="ARBA" id="ARBA00022989"/>
    </source>
</evidence>
<comment type="similarity">
    <text evidence="2">Belongs to the binding-protein-dependent transport system permease family. FecCD subfamily.</text>
</comment>
<keyword evidence="6 8" id="KW-1133">Transmembrane helix</keyword>
<dbReference type="GO" id="GO:0005886">
    <property type="term" value="C:plasma membrane"/>
    <property type="evidence" value="ECO:0007669"/>
    <property type="project" value="UniProtKB-SubCell"/>
</dbReference>
<dbReference type="PANTHER" id="PTHR30472:SF1">
    <property type="entry name" value="FE(3+) DICITRATE TRANSPORT SYSTEM PERMEASE PROTEIN FECC-RELATED"/>
    <property type="match status" value="1"/>
</dbReference>
<feature type="transmembrane region" description="Helical" evidence="8">
    <location>
        <begin position="227"/>
        <end position="250"/>
    </location>
</feature>
<feature type="transmembrane region" description="Helical" evidence="8">
    <location>
        <begin position="184"/>
        <end position="207"/>
    </location>
</feature>
<dbReference type="SUPFAM" id="SSF81345">
    <property type="entry name" value="ABC transporter involved in vitamin B12 uptake, BtuC"/>
    <property type="match status" value="1"/>
</dbReference>
<comment type="subcellular location">
    <subcellularLocation>
        <location evidence="1">Cell membrane</location>
        <topology evidence="1">Multi-pass membrane protein</topology>
    </subcellularLocation>
</comment>
<feature type="transmembrane region" description="Helical" evidence="8">
    <location>
        <begin position="51"/>
        <end position="69"/>
    </location>
</feature>
<dbReference type="Gene3D" id="1.10.3470.10">
    <property type="entry name" value="ABC transporter involved in vitamin B12 uptake, BtuC"/>
    <property type="match status" value="1"/>
</dbReference>
<evidence type="ECO:0000256" key="2">
    <source>
        <dbReference type="ARBA" id="ARBA00007935"/>
    </source>
</evidence>
<evidence type="ECO:0000256" key="3">
    <source>
        <dbReference type="ARBA" id="ARBA00022448"/>
    </source>
</evidence>
<dbReference type="RefSeq" id="WP_084037253.1">
    <property type="nucleotide sequence ID" value="NZ_CP066007.1"/>
</dbReference>
<evidence type="ECO:0000313" key="9">
    <source>
        <dbReference type="EMBL" id="QQB46848.1"/>
    </source>
</evidence>
<evidence type="ECO:0000256" key="7">
    <source>
        <dbReference type="ARBA" id="ARBA00023136"/>
    </source>
</evidence>
<dbReference type="GO" id="GO:0022857">
    <property type="term" value="F:transmembrane transporter activity"/>
    <property type="evidence" value="ECO:0007669"/>
    <property type="project" value="InterPro"/>
</dbReference>
<dbReference type="InterPro" id="IPR000522">
    <property type="entry name" value="ABC_transptr_permease_BtuC"/>
</dbReference>
<dbReference type="EMBL" id="CP066007">
    <property type="protein sequence ID" value="QQB46848.1"/>
    <property type="molecule type" value="Genomic_DNA"/>
</dbReference>
<dbReference type="GO" id="GO:0033214">
    <property type="term" value="P:siderophore-iron import into cell"/>
    <property type="evidence" value="ECO:0007669"/>
    <property type="project" value="TreeGrafter"/>
</dbReference>
<dbReference type="GeneID" id="92758787"/>
<accession>A0A7T4JVE7</accession>
<feature type="transmembrane region" description="Helical" evidence="8">
    <location>
        <begin position="157"/>
        <end position="177"/>
    </location>
</feature>
<name>A0A7T4JVE7_9CORY</name>
<sequence length="375" mass="38317">MSSDFLATRLRSRRPSCTAGTATGTSDLAGGTKPLRTFPVSSREDRTKRTIATLIAASVVVAIASLFVGSRSIPAAEVLEALRGASKQELGSIIWDLRVPRTLLAFAVGSSLAVAGVLAQAWTRNPLADPGFIGITSGASFAVAFGSVVGVVTNVGSAASCALVGAALAAGLVMFIARRAPDPITLLLVGVGVDATLRSGTVLIGLFDTDVLDSMRHWVVGSTFGRGLSEIVLAWTGLVVGFVLALIAARPLDLLAFGDDASQALGGSPRLARLLSALGVVLLAGSATAAAGPVVFVGFAAPHVMRVVLGPQVTRLILPAALTGGIMVLAADIVGRLVLRPGELEMSIVIAILGAPLMIAVVRRRSSWQKAGSMQ</sequence>
<proteinExistence type="inferred from homology"/>
<dbReference type="Pfam" id="PF01032">
    <property type="entry name" value="FecCD"/>
    <property type="match status" value="1"/>
</dbReference>
<evidence type="ECO:0000256" key="5">
    <source>
        <dbReference type="ARBA" id="ARBA00022692"/>
    </source>
</evidence>
<evidence type="ECO:0000256" key="8">
    <source>
        <dbReference type="SAM" id="Phobius"/>
    </source>
</evidence>
<evidence type="ECO:0000313" key="10">
    <source>
        <dbReference type="Proteomes" id="UP000596145"/>
    </source>
</evidence>
<evidence type="ECO:0000256" key="4">
    <source>
        <dbReference type="ARBA" id="ARBA00022475"/>
    </source>
</evidence>
<feature type="transmembrane region" description="Helical" evidence="8">
    <location>
        <begin position="346"/>
        <end position="363"/>
    </location>
</feature>
<dbReference type="OrthoDB" id="9782305at2"/>
<feature type="transmembrane region" description="Helical" evidence="8">
    <location>
        <begin position="271"/>
        <end position="296"/>
    </location>
</feature>
<organism evidence="9 10">
    <name type="scientific">Corynebacterium glucuronolyticum</name>
    <dbReference type="NCBI Taxonomy" id="39791"/>
    <lineage>
        <taxon>Bacteria</taxon>
        <taxon>Bacillati</taxon>
        <taxon>Actinomycetota</taxon>
        <taxon>Actinomycetes</taxon>
        <taxon>Mycobacteriales</taxon>
        <taxon>Corynebacteriaceae</taxon>
        <taxon>Corynebacterium</taxon>
    </lineage>
</organism>
<dbReference type="InterPro" id="IPR037294">
    <property type="entry name" value="ABC_BtuC-like"/>
</dbReference>
<feature type="transmembrane region" description="Helical" evidence="8">
    <location>
        <begin position="131"/>
        <end position="151"/>
    </location>
</feature>
<reference evidence="9 10" key="1">
    <citation type="submission" date="2020-12" db="EMBL/GenBank/DDBJ databases">
        <title>FDA dAtabase for Regulatory Grade micrObial Sequences (FDA-ARGOS): Supporting development and validation of Infectious Disease Dx tests.</title>
        <authorList>
            <person name="Sproer C."/>
            <person name="Gronow S."/>
            <person name="Severitt S."/>
            <person name="Schroder I."/>
            <person name="Tallon L."/>
            <person name="Sadzewicz L."/>
            <person name="Zhao X."/>
            <person name="Boylan J."/>
            <person name="Ott S."/>
            <person name="Bowen H."/>
            <person name="Vavikolanu K."/>
            <person name="Mehta A."/>
            <person name="Aluvathingal J."/>
            <person name="Nadendla S."/>
            <person name="Lowell S."/>
            <person name="Myers T."/>
            <person name="Yan Y."/>
            <person name="Sichtig H."/>
        </authorList>
    </citation>
    <scope>NUCLEOTIDE SEQUENCE [LARGE SCALE GENOMIC DNA]</scope>
    <source>
        <strain evidence="9 10">FDAARGOS_1053</strain>
    </source>
</reference>
<keyword evidence="3" id="KW-0813">Transport</keyword>
<feature type="transmembrane region" description="Helical" evidence="8">
    <location>
        <begin position="102"/>
        <end position="119"/>
    </location>
</feature>
<dbReference type="PANTHER" id="PTHR30472">
    <property type="entry name" value="FERRIC ENTEROBACTIN TRANSPORT SYSTEM PERMEASE PROTEIN"/>
    <property type="match status" value="1"/>
</dbReference>
<protein>
    <submittedName>
        <fullName evidence="9">Iron ABC transporter permease</fullName>
    </submittedName>
</protein>
<dbReference type="Proteomes" id="UP000596145">
    <property type="component" value="Chromosome"/>
</dbReference>
<dbReference type="CDD" id="cd06550">
    <property type="entry name" value="TM_ABC_iron-siderophores_like"/>
    <property type="match status" value="1"/>
</dbReference>
<dbReference type="AlphaFoldDB" id="A0A7T4JVE7"/>